<evidence type="ECO:0000256" key="4">
    <source>
        <dbReference type="ARBA" id="ARBA00022448"/>
    </source>
</evidence>
<keyword evidence="13" id="KW-1185">Reference proteome</keyword>
<dbReference type="AlphaFoldDB" id="A0A9P4U3B2"/>
<dbReference type="GO" id="GO:0005771">
    <property type="term" value="C:multivesicular body"/>
    <property type="evidence" value="ECO:0007669"/>
    <property type="project" value="TreeGrafter"/>
</dbReference>
<evidence type="ECO:0000259" key="10">
    <source>
        <dbReference type="Pfam" id="PF04652"/>
    </source>
</evidence>
<reference evidence="12" key="1">
    <citation type="journal article" date="2020" name="Stud. Mycol.">
        <title>101 Dothideomycetes genomes: a test case for predicting lifestyles and emergence of pathogens.</title>
        <authorList>
            <person name="Haridas S."/>
            <person name="Albert R."/>
            <person name="Binder M."/>
            <person name="Bloem J."/>
            <person name="Labutti K."/>
            <person name="Salamov A."/>
            <person name="Andreopoulos B."/>
            <person name="Baker S."/>
            <person name="Barry K."/>
            <person name="Bills G."/>
            <person name="Bluhm B."/>
            <person name="Cannon C."/>
            <person name="Castanera R."/>
            <person name="Culley D."/>
            <person name="Daum C."/>
            <person name="Ezra D."/>
            <person name="Gonzalez J."/>
            <person name="Henrissat B."/>
            <person name="Kuo A."/>
            <person name="Liang C."/>
            <person name="Lipzen A."/>
            <person name="Lutzoni F."/>
            <person name="Magnuson J."/>
            <person name="Mondo S."/>
            <person name="Nolan M."/>
            <person name="Ohm R."/>
            <person name="Pangilinan J."/>
            <person name="Park H.-J."/>
            <person name="Ramirez L."/>
            <person name="Alfaro M."/>
            <person name="Sun H."/>
            <person name="Tritt A."/>
            <person name="Yoshinaga Y."/>
            <person name="Zwiers L.-H."/>
            <person name="Turgeon B."/>
            <person name="Goodwin S."/>
            <person name="Spatafora J."/>
            <person name="Crous P."/>
            <person name="Grigoriev I."/>
        </authorList>
    </citation>
    <scope>NUCLEOTIDE SEQUENCE</scope>
    <source>
        <strain evidence="12">CBS 130266</strain>
    </source>
</reference>
<comment type="similarity">
    <text evidence="3">Belongs to the VTA1 family.</text>
</comment>
<evidence type="ECO:0000256" key="9">
    <source>
        <dbReference type="SAM" id="MobiDB-lite"/>
    </source>
</evidence>
<dbReference type="Pfam" id="PF04652">
    <property type="entry name" value="Vta1"/>
    <property type="match status" value="1"/>
</dbReference>
<feature type="compositionally biased region" description="Pro residues" evidence="9">
    <location>
        <begin position="309"/>
        <end position="320"/>
    </location>
</feature>
<evidence type="ECO:0000256" key="6">
    <source>
        <dbReference type="ARBA" id="ARBA00022753"/>
    </source>
</evidence>
<dbReference type="PANTHER" id="PTHR46009:SF1">
    <property type="entry name" value="VACUOLAR PROTEIN SORTING-ASSOCIATED PROTEIN VTA1 HOMOLOG"/>
    <property type="match status" value="1"/>
</dbReference>
<keyword evidence="5" id="KW-0963">Cytoplasm</keyword>
<keyword evidence="6" id="KW-0967">Endosome</keyword>
<organism evidence="12 13">
    <name type="scientific">Tothia fuscella</name>
    <dbReference type="NCBI Taxonomy" id="1048955"/>
    <lineage>
        <taxon>Eukaryota</taxon>
        <taxon>Fungi</taxon>
        <taxon>Dikarya</taxon>
        <taxon>Ascomycota</taxon>
        <taxon>Pezizomycotina</taxon>
        <taxon>Dothideomycetes</taxon>
        <taxon>Pleosporomycetidae</taxon>
        <taxon>Venturiales</taxon>
        <taxon>Cylindrosympodiaceae</taxon>
        <taxon>Tothia</taxon>
    </lineage>
</organism>
<keyword evidence="7" id="KW-0653">Protein transport</keyword>
<evidence type="ECO:0000313" key="13">
    <source>
        <dbReference type="Proteomes" id="UP000800235"/>
    </source>
</evidence>
<dbReference type="GO" id="GO:0010008">
    <property type="term" value="C:endosome membrane"/>
    <property type="evidence" value="ECO:0007669"/>
    <property type="project" value="UniProtKB-SubCell"/>
</dbReference>
<evidence type="ECO:0000259" key="11">
    <source>
        <dbReference type="Pfam" id="PF18097"/>
    </source>
</evidence>
<evidence type="ECO:0000313" key="12">
    <source>
        <dbReference type="EMBL" id="KAF2435740.1"/>
    </source>
</evidence>
<dbReference type="InterPro" id="IPR039431">
    <property type="entry name" value="Vta1/CALS_N"/>
</dbReference>
<comment type="caution">
    <text evidence="12">The sequence shown here is derived from an EMBL/GenBank/DDBJ whole genome shotgun (WGS) entry which is preliminary data.</text>
</comment>
<dbReference type="OrthoDB" id="391137at2759"/>
<dbReference type="Pfam" id="PF18097">
    <property type="entry name" value="Vta1_C"/>
    <property type="match status" value="1"/>
</dbReference>
<gene>
    <name evidence="12" type="ORF">EJ08DRAFT_579878</name>
</gene>
<dbReference type="PANTHER" id="PTHR46009">
    <property type="entry name" value="VACUOLAR PROTEIN SORTING-ASSOCIATED PROTEIN VTA1 HOMOLOG"/>
    <property type="match status" value="1"/>
</dbReference>
<dbReference type="GO" id="GO:0015031">
    <property type="term" value="P:protein transport"/>
    <property type="evidence" value="ECO:0007669"/>
    <property type="project" value="UniProtKB-KW"/>
</dbReference>
<keyword evidence="4" id="KW-0813">Transport</keyword>
<dbReference type="Proteomes" id="UP000800235">
    <property type="component" value="Unassembled WGS sequence"/>
</dbReference>
<comment type="subcellular location">
    <subcellularLocation>
        <location evidence="2">Cytoplasm</location>
    </subcellularLocation>
    <subcellularLocation>
        <location evidence="1">Endosome membrane</location>
        <topology evidence="1">Peripheral membrane protein</topology>
    </subcellularLocation>
</comment>
<keyword evidence="8" id="KW-0472">Membrane</keyword>
<evidence type="ECO:0000256" key="7">
    <source>
        <dbReference type="ARBA" id="ARBA00022927"/>
    </source>
</evidence>
<dbReference type="Gene3D" id="1.25.40.270">
    <property type="entry name" value="Vacuolar protein sorting-associated protein vta1"/>
    <property type="match status" value="1"/>
</dbReference>
<dbReference type="InterPro" id="IPR044538">
    <property type="entry name" value="Vta1-like"/>
</dbReference>
<dbReference type="Gene3D" id="1.20.5.420">
    <property type="entry name" value="Immunoglobulin FC, subunit C"/>
    <property type="match status" value="1"/>
</dbReference>
<dbReference type="GO" id="GO:0032511">
    <property type="term" value="P:late endosome to vacuole transport via multivesicular body sorting pathway"/>
    <property type="evidence" value="ECO:0007669"/>
    <property type="project" value="InterPro"/>
</dbReference>
<feature type="region of interest" description="Disordered" evidence="9">
    <location>
        <begin position="161"/>
        <end position="322"/>
    </location>
</feature>
<feature type="compositionally biased region" description="Low complexity" evidence="9">
    <location>
        <begin position="176"/>
        <end position="190"/>
    </location>
</feature>
<evidence type="ECO:0000256" key="8">
    <source>
        <dbReference type="ARBA" id="ARBA00023136"/>
    </source>
</evidence>
<evidence type="ECO:0000256" key="5">
    <source>
        <dbReference type="ARBA" id="ARBA00022490"/>
    </source>
</evidence>
<dbReference type="InterPro" id="IPR041212">
    <property type="entry name" value="Vta1_C"/>
</dbReference>
<feature type="domain" description="Vta1 C-terminal" evidence="11">
    <location>
        <begin position="357"/>
        <end position="388"/>
    </location>
</feature>
<name>A0A9P4U3B2_9PEZI</name>
<protein>
    <submittedName>
        <fullName evidence="12">DUF605-domain-containing protein</fullName>
    </submittedName>
</protein>
<accession>A0A9P4U3B2</accession>
<dbReference type="InterPro" id="IPR023175">
    <property type="entry name" value="Vta1/CALS_N_sf"/>
</dbReference>
<evidence type="ECO:0000256" key="2">
    <source>
        <dbReference type="ARBA" id="ARBA00004496"/>
    </source>
</evidence>
<proteinExistence type="inferred from homology"/>
<feature type="domain" description="Vta1/callose synthase N-terminal" evidence="10">
    <location>
        <begin position="14"/>
        <end position="157"/>
    </location>
</feature>
<sequence>MATPLPAPFKNADISRYALRAAQLEKHKPVIAYWCEYLIVNQILNKGLHTESDECMTFTTNLMDKLERFKSDNPTNDAVHDDLAAQAYVEQFAQETLKRAENAVSANKATAQTADTFRAAATFLDLLSVWQTPLSQEVAAKSKFAKFHALRMAKALKAGEDPNLSNPIQEHPASPPALALAPDDPDVQLLNSLQPTVEDDSETSRPPSFVDTRPSIPPASRSSTVQPSPRALAQGDVSPLDPPPNNDYFPSVPTFTADDTAPSLPTAPLDSDVVMGATSPQDFYNTQPTAPQAHPPPRAPSHPHMPNIQPAPSPQFPAPVLPTAQPFLQSRQPQPVAQPEPERLPGNYLRDDEAVLSAQKHAKWAISALNFEDVDTAVSELRIALRALGAS</sequence>
<evidence type="ECO:0000256" key="1">
    <source>
        <dbReference type="ARBA" id="ARBA00004481"/>
    </source>
</evidence>
<feature type="compositionally biased region" description="Polar residues" evidence="9">
    <location>
        <begin position="278"/>
        <end position="287"/>
    </location>
</feature>
<dbReference type="EMBL" id="MU007012">
    <property type="protein sequence ID" value="KAF2435740.1"/>
    <property type="molecule type" value="Genomic_DNA"/>
</dbReference>
<evidence type="ECO:0000256" key="3">
    <source>
        <dbReference type="ARBA" id="ARBA00007895"/>
    </source>
</evidence>